<dbReference type="PROSITE" id="PS50206">
    <property type="entry name" value="RHODANESE_3"/>
    <property type="match status" value="1"/>
</dbReference>
<dbReference type="PANTHER" id="PTHR43031:SF18">
    <property type="entry name" value="RHODANESE-RELATED SULFURTRANSFERASES"/>
    <property type="match status" value="1"/>
</dbReference>
<dbReference type="InterPro" id="IPR001763">
    <property type="entry name" value="Rhodanese-like_dom"/>
</dbReference>
<feature type="domain" description="Rhodanese" evidence="1">
    <location>
        <begin position="19"/>
        <end position="99"/>
    </location>
</feature>
<evidence type="ECO:0000313" key="2">
    <source>
        <dbReference type="EMBL" id="MFD0989057.1"/>
    </source>
</evidence>
<name>A0ABW3JI54_9FLAO</name>
<proteinExistence type="predicted"/>
<dbReference type="InterPro" id="IPR050229">
    <property type="entry name" value="GlpE_sulfurtransferase"/>
</dbReference>
<dbReference type="Proteomes" id="UP001597061">
    <property type="component" value="Unassembled WGS sequence"/>
</dbReference>
<dbReference type="CDD" id="cd00158">
    <property type="entry name" value="RHOD"/>
    <property type="match status" value="1"/>
</dbReference>
<dbReference type="SUPFAM" id="SSF52821">
    <property type="entry name" value="Rhodanese/Cell cycle control phosphatase"/>
    <property type="match status" value="1"/>
</dbReference>
<accession>A0ABW3JI54</accession>
<evidence type="ECO:0000259" key="1">
    <source>
        <dbReference type="PROSITE" id="PS50206"/>
    </source>
</evidence>
<evidence type="ECO:0000313" key="3">
    <source>
        <dbReference type="Proteomes" id="UP001597061"/>
    </source>
</evidence>
<dbReference type="Gene3D" id="3.40.250.10">
    <property type="entry name" value="Rhodanese-like domain"/>
    <property type="match status" value="1"/>
</dbReference>
<dbReference type="EMBL" id="JBHTJI010000001">
    <property type="protein sequence ID" value="MFD0989057.1"/>
    <property type="molecule type" value="Genomic_DNA"/>
</dbReference>
<keyword evidence="3" id="KW-1185">Reference proteome</keyword>
<dbReference type="InterPro" id="IPR036873">
    <property type="entry name" value="Rhodanese-like_dom_sf"/>
</dbReference>
<gene>
    <name evidence="2" type="ORF">ACFQ1R_03035</name>
</gene>
<protein>
    <submittedName>
        <fullName evidence="2">Rhodanese-like domain-containing protein</fullName>
    </submittedName>
</protein>
<organism evidence="2 3">
    <name type="scientific">Mariniflexile jejuense</name>
    <dbReference type="NCBI Taxonomy" id="1173582"/>
    <lineage>
        <taxon>Bacteria</taxon>
        <taxon>Pseudomonadati</taxon>
        <taxon>Bacteroidota</taxon>
        <taxon>Flavobacteriia</taxon>
        <taxon>Flavobacteriales</taxon>
        <taxon>Flavobacteriaceae</taxon>
        <taxon>Mariniflexile</taxon>
    </lineage>
</organism>
<dbReference type="PANTHER" id="PTHR43031">
    <property type="entry name" value="FAD-DEPENDENT OXIDOREDUCTASE"/>
    <property type="match status" value="1"/>
</dbReference>
<dbReference type="SMART" id="SM00450">
    <property type="entry name" value="RHOD"/>
    <property type="match status" value="1"/>
</dbReference>
<reference evidence="3" key="1">
    <citation type="journal article" date="2019" name="Int. J. Syst. Evol. Microbiol.">
        <title>The Global Catalogue of Microorganisms (GCM) 10K type strain sequencing project: providing services to taxonomists for standard genome sequencing and annotation.</title>
        <authorList>
            <consortium name="The Broad Institute Genomics Platform"/>
            <consortium name="The Broad Institute Genome Sequencing Center for Infectious Disease"/>
            <person name="Wu L."/>
            <person name="Ma J."/>
        </authorList>
    </citation>
    <scope>NUCLEOTIDE SEQUENCE [LARGE SCALE GENOMIC DNA]</scope>
    <source>
        <strain evidence="3">CCUG 62414</strain>
    </source>
</reference>
<sequence>MGLLDLLFGNKQNTIKEFQKRGAIIIDVRTASEYQQGAIKGSKNMPLQTISSKINDIKKLNKPVITCCASGMRSGSAASILKSNGIEAVNGGGWMSLQTKL</sequence>
<dbReference type="RefSeq" id="WP_379924631.1">
    <property type="nucleotide sequence ID" value="NZ_JBHTJI010000001.1"/>
</dbReference>
<dbReference type="Pfam" id="PF00581">
    <property type="entry name" value="Rhodanese"/>
    <property type="match status" value="1"/>
</dbReference>
<comment type="caution">
    <text evidence="2">The sequence shown here is derived from an EMBL/GenBank/DDBJ whole genome shotgun (WGS) entry which is preliminary data.</text>
</comment>